<organism evidence="4 5">
    <name type="scientific">Neurospora hispaniola</name>
    <dbReference type="NCBI Taxonomy" id="588809"/>
    <lineage>
        <taxon>Eukaryota</taxon>
        <taxon>Fungi</taxon>
        <taxon>Dikarya</taxon>
        <taxon>Ascomycota</taxon>
        <taxon>Pezizomycotina</taxon>
        <taxon>Sordariomycetes</taxon>
        <taxon>Sordariomycetidae</taxon>
        <taxon>Sordariales</taxon>
        <taxon>Sordariaceae</taxon>
        <taxon>Neurospora</taxon>
    </lineage>
</organism>
<dbReference type="InterPro" id="IPR007701">
    <property type="entry name" value="Interferon-rel_develop_reg_N"/>
</dbReference>
<evidence type="ECO:0000313" key="4">
    <source>
        <dbReference type="EMBL" id="KAK3500168.1"/>
    </source>
</evidence>
<feature type="region of interest" description="Disordered" evidence="2">
    <location>
        <begin position="1"/>
        <end position="80"/>
    </location>
</feature>
<reference evidence="4 5" key="1">
    <citation type="journal article" date="2023" name="Mol. Phylogenet. Evol.">
        <title>Genome-scale phylogeny and comparative genomics of the fungal order Sordariales.</title>
        <authorList>
            <person name="Hensen N."/>
            <person name="Bonometti L."/>
            <person name="Westerberg I."/>
            <person name="Brannstrom I.O."/>
            <person name="Guillou S."/>
            <person name="Cros-Aarteil S."/>
            <person name="Calhoun S."/>
            <person name="Haridas S."/>
            <person name="Kuo A."/>
            <person name="Mondo S."/>
            <person name="Pangilinan J."/>
            <person name="Riley R."/>
            <person name="LaButti K."/>
            <person name="Andreopoulos B."/>
            <person name="Lipzen A."/>
            <person name="Chen C."/>
            <person name="Yan M."/>
            <person name="Daum C."/>
            <person name="Ng V."/>
            <person name="Clum A."/>
            <person name="Steindorff A."/>
            <person name="Ohm R.A."/>
            <person name="Martin F."/>
            <person name="Silar P."/>
            <person name="Natvig D.O."/>
            <person name="Lalanne C."/>
            <person name="Gautier V."/>
            <person name="Ament-Velasquez S.L."/>
            <person name="Kruys A."/>
            <person name="Hutchinson M.I."/>
            <person name="Powell A.J."/>
            <person name="Barry K."/>
            <person name="Miller A.N."/>
            <person name="Grigoriev I.V."/>
            <person name="Debuchy R."/>
            <person name="Gladieux P."/>
            <person name="Hiltunen Thoren M."/>
            <person name="Johannesson H."/>
        </authorList>
    </citation>
    <scope>NUCLEOTIDE SEQUENCE [LARGE SCALE GENOMIC DNA]</scope>
    <source>
        <strain evidence="4 5">FGSC 10403</strain>
    </source>
</reference>
<feature type="region of interest" description="Disordered" evidence="2">
    <location>
        <begin position="371"/>
        <end position="393"/>
    </location>
</feature>
<feature type="domain" description="Interferon-related developmental regulator N-terminal" evidence="3">
    <location>
        <begin position="83"/>
        <end position="365"/>
    </location>
</feature>
<dbReference type="InterPro" id="IPR011989">
    <property type="entry name" value="ARM-like"/>
</dbReference>
<dbReference type="PANTHER" id="PTHR12354">
    <property type="entry name" value="INTERFERON-RELATED DEVELOPMENTAL REGULATOR"/>
    <property type="match status" value="1"/>
</dbReference>
<protein>
    <submittedName>
        <fullName evidence="4">Interferon-related developmental regulator-domain-containing protein</fullName>
    </submittedName>
</protein>
<dbReference type="Proteomes" id="UP001285908">
    <property type="component" value="Unassembled WGS sequence"/>
</dbReference>
<evidence type="ECO:0000259" key="3">
    <source>
        <dbReference type="Pfam" id="PF05004"/>
    </source>
</evidence>
<evidence type="ECO:0000256" key="2">
    <source>
        <dbReference type="SAM" id="MobiDB-lite"/>
    </source>
</evidence>
<dbReference type="GeneID" id="87874034"/>
<sequence length="466" mass="50462">MHDLRKKALLESGKTVSRKARARPDAPRSGGTLSPGNGSPASSRPGSRPGSRAPSTAGSRAGSRVPSEDEASEYDFDDAMTISSANSVTGEDVYEDDTSNTWPERLQDRIAELQDRKRSSVQGREATLKAYTHILKHHFAQKHIGKNISDIHAALLRSIRSGSSDQERLLALQALAVTILNCPSDAIFDHVWSALKVACEDSEEDKIKVEAINAISIAVSLGGGSSSAAEEVLDFLLEIIESDGQSVGAPDNGNVVAAALQAWGFVASYMDDLSVQRDQAMEAFMEQLDSTDSDVQIGAGVNIALLFEAARDDEEETGESSDLQYNQHRIMTRMAEIVRDSSKAVSKLDRKQLKANFQSIITSLERGLGPGYSTAGRSSANPHTGGSRMESGAGGEDGFVEFGYREKLRIHNQILIIDTWSTHARMETLKTILGGGLATQYIENPAVREVLEGADVEFIVRTNRKR</sequence>
<dbReference type="Gene3D" id="1.25.10.10">
    <property type="entry name" value="Leucine-rich Repeat Variant"/>
    <property type="match status" value="1"/>
</dbReference>
<accession>A0AAJ0MVW6</accession>
<comment type="similarity">
    <text evidence="1">Belongs to the IFRD family.</text>
</comment>
<dbReference type="AlphaFoldDB" id="A0AAJ0MVW6"/>
<dbReference type="RefSeq" id="XP_062697801.1">
    <property type="nucleotide sequence ID" value="XM_062836412.1"/>
</dbReference>
<feature type="compositionally biased region" description="Polar residues" evidence="2">
    <location>
        <begin position="375"/>
        <end position="384"/>
    </location>
</feature>
<dbReference type="PANTHER" id="PTHR12354:SF1">
    <property type="entry name" value="INTERFERON-RELATED DEVELOPMENTAL REGULATOR 1"/>
    <property type="match status" value="1"/>
</dbReference>
<evidence type="ECO:0000256" key="1">
    <source>
        <dbReference type="ARBA" id="ARBA00008828"/>
    </source>
</evidence>
<feature type="compositionally biased region" description="Low complexity" evidence="2">
    <location>
        <begin position="34"/>
        <end position="55"/>
    </location>
</feature>
<feature type="compositionally biased region" description="Acidic residues" evidence="2">
    <location>
        <begin position="68"/>
        <end position="78"/>
    </location>
</feature>
<dbReference type="Pfam" id="PF05004">
    <property type="entry name" value="IFRD"/>
    <property type="match status" value="1"/>
</dbReference>
<evidence type="ECO:0000313" key="5">
    <source>
        <dbReference type="Proteomes" id="UP001285908"/>
    </source>
</evidence>
<proteinExistence type="inferred from homology"/>
<dbReference type="InterPro" id="IPR039777">
    <property type="entry name" value="IFRD"/>
</dbReference>
<dbReference type="InterPro" id="IPR016024">
    <property type="entry name" value="ARM-type_fold"/>
</dbReference>
<comment type="caution">
    <text evidence="4">The sequence shown here is derived from an EMBL/GenBank/DDBJ whole genome shotgun (WGS) entry which is preliminary data.</text>
</comment>
<dbReference type="SUPFAM" id="SSF48371">
    <property type="entry name" value="ARM repeat"/>
    <property type="match status" value="1"/>
</dbReference>
<gene>
    <name evidence="4" type="ORF">B0T23DRAFT_36717</name>
</gene>
<name>A0AAJ0MVW6_9PEZI</name>
<dbReference type="EMBL" id="JAULSX010000001">
    <property type="protein sequence ID" value="KAK3500168.1"/>
    <property type="molecule type" value="Genomic_DNA"/>
</dbReference>
<keyword evidence="5" id="KW-1185">Reference proteome</keyword>